<evidence type="ECO:0000259" key="9">
    <source>
        <dbReference type="Pfam" id="PF02108"/>
    </source>
</evidence>
<dbReference type="PATRIC" id="fig|999432.5.peg.23"/>
<accession>A0A0E2E701</accession>
<evidence type="ECO:0000256" key="7">
    <source>
        <dbReference type="ARBA" id="ARBA00023225"/>
    </source>
</evidence>
<reference evidence="10" key="1">
    <citation type="submission" date="2012-01" db="EMBL/GenBank/DDBJ databases">
        <title>The Genome Sequence of Treponema denticola H-22.</title>
        <authorList>
            <consortium name="The Broad Institute Genome Sequencing Platform"/>
            <person name="Earl A."/>
            <person name="Ward D."/>
            <person name="Feldgarden M."/>
            <person name="Gevers D."/>
            <person name="Blanton J.M."/>
            <person name="Fenno C.J."/>
            <person name="Baranova O.V."/>
            <person name="Mathney J."/>
            <person name="Dewhirst F.E."/>
            <person name="Izard J."/>
            <person name="Young S.K."/>
            <person name="Zeng Q."/>
            <person name="Gargeya S."/>
            <person name="Fitzgerald M."/>
            <person name="Haas B."/>
            <person name="Abouelleil A."/>
            <person name="Alvarado L."/>
            <person name="Arachchi H.M."/>
            <person name="Berlin A."/>
            <person name="Chapman S.B."/>
            <person name="Gearin G."/>
            <person name="Goldberg J."/>
            <person name="Griggs A."/>
            <person name="Gujja S."/>
            <person name="Hansen M."/>
            <person name="Heiman D."/>
            <person name="Howarth C."/>
            <person name="Larimer J."/>
            <person name="Lui A."/>
            <person name="MacDonald P.J.P."/>
            <person name="McCowen C."/>
            <person name="Montmayeur A."/>
            <person name="Murphy C."/>
            <person name="Neiman D."/>
            <person name="Pearson M."/>
            <person name="Priest M."/>
            <person name="Roberts A."/>
            <person name="Saif S."/>
            <person name="Shea T."/>
            <person name="Sisk P."/>
            <person name="Stolte C."/>
            <person name="Sykes S."/>
            <person name="Wortman J."/>
            <person name="Nusbaum C."/>
            <person name="Birren B."/>
        </authorList>
    </citation>
    <scope>NUCLEOTIDE SEQUENCE [LARGE SCALE GENOMIC DNA]</scope>
    <source>
        <strain evidence="10">H-22</strain>
    </source>
</reference>
<dbReference type="PANTHER" id="PTHR34982">
    <property type="entry name" value="YOP PROTEINS TRANSLOCATION PROTEIN L"/>
    <property type="match status" value="1"/>
</dbReference>
<dbReference type="Pfam" id="PF02108">
    <property type="entry name" value="FliH"/>
    <property type="match status" value="1"/>
</dbReference>
<dbReference type="Proteomes" id="UP000011705">
    <property type="component" value="Chromosome"/>
</dbReference>
<comment type="function">
    <text evidence="1">Needed for flagellar regrowth and assembly.</text>
</comment>
<keyword evidence="4" id="KW-0813">Transport</keyword>
<name>A0A0E2E701_TREDN</name>
<dbReference type="RefSeq" id="WP_002668471.1">
    <property type="nucleotide sequence ID" value="NZ_CM001795.1"/>
</dbReference>
<keyword evidence="7" id="KW-1006">Bacterial flagellum protein export</keyword>
<dbReference type="GO" id="GO:0015031">
    <property type="term" value="P:protein transport"/>
    <property type="evidence" value="ECO:0007669"/>
    <property type="project" value="UniProtKB-KW"/>
</dbReference>
<evidence type="ECO:0000256" key="2">
    <source>
        <dbReference type="ARBA" id="ARBA00006602"/>
    </source>
</evidence>
<dbReference type="PANTHER" id="PTHR34982:SF1">
    <property type="entry name" value="FLAGELLAR ASSEMBLY PROTEIN FLIH"/>
    <property type="match status" value="1"/>
</dbReference>
<evidence type="ECO:0000256" key="6">
    <source>
        <dbReference type="ARBA" id="ARBA00022927"/>
    </source>
</evidence>
<gene>
    <name evidence="10" type="ORF">HMPREF9726_00023</name>
</gene>
<dbReference type="EMBL" id="AGDV01000001">
    <property type="protein sequence ID" value="EMB35831.1"/>
    <property type="molecule type" value="Genomic_DNA"/>
</dbReference>
<feature type="domain" description="Flagellar assembly protein FliH/Type III secretion system HrpE" evidence="9">
    <location>
        <begin position="162"/>
        <end position="288"/>
    </location>
</feature>
<dbReference type="AlphaFoldDB" id="A0A0E2E701"/>
<sequence length="308" mass="35008">MAKTIFRGFEVNKNNNDVVFLQLNKTFQEEPEEIIEEKVPVYEGPTVEDLKKEAEDFKLEWEKQKEKMISDAKAEADKIIEDAQNAAFDEVKRQTDEAQVIAQNAKKDAEDIIAEAEQKARDIIADSEKNKDSVNRDAYKEGFNRGREEGFKEGNLEVQRLTDRLHTIINKTMDRRQEILSETEQQIVDLVLLMTRKVVKVISENQRNVVVSNVVHALRKVKGRGDVVIRVNLADVKMTTEHIQNFISAAENIKNITVVEDSTVDQGGCIIETDFGAVDARIASQLNELEQKILEISPIKTKIKTGNI</sequence>
<evidence type="ECO:0000256" key="8">
    <source>
        <dbReference type="SAM" id="Coils"/>
    </source>
</evidence>
<dbReference type="InterPro" id="IPR018035">
    <property type="entry name" value="Flagellar_FliH/T3SS_HrpE"/>
</dbReference>
<evidence type="ECO:0000256" key="4">
    <source>
        <dbReference type="ARBA" id="ARBA00022448"/>
    </source>
</evidence>
<proteinExistence type="inferred from homology"/>
<evidence type="ECO:0000256" key="3">
    <source>
        <dbReference type="ARBA" id="ARBA00016507"/>
    </source>
</evidence>
<dbReference type="HOGENOM" id="CLU_077967_0_0_12"/>
<dbReference type="GeneID" id="2740111"/>
<dbReference type="NCBIfam" id="NF005198">
    <property type="entry name" value="PRK06669.1-3"/>
    <property type="match status" value="1"/>
</dbReference>
<dbReference type="InterPro" id="IPR051472">
    <property type="entry name" value="T3SS_Stator/FliH"/>
</dbReference>
<evidence type="ECO:0000313" key="10">
    <source>
        <dbReference type="EMBL" id="EMB35831.1"/>
    </source>
</evidence>
<evidence type="ECO:0000256" key="5">
    <source>
        <dbReference type="ARBA" id="ARBA00022795"/>
    </source>
</evidence>
<dbReference type="GO" id="GO:0044781">
    <property type="term" value="P:bacterial-type flagellum organization"/>
    <property type="evidence" value="ECO:0007669"/>
    <property type="project" value="UniProtKB-KW"/>
</dbReference>
<keyword evidence="5" id="KW-1005">Bacterial flagellum biogenesis</keyword>
<protein>
    <recommendedName>
        <fullName evidence="3">Flagellar assembly protein FliH</fullName>
    </recommendedName>
</protein>
<keyword evidence="8" id="KW-0175">Coiled coil</keyword>
<feature type="coiled-coil region" evidence="8">
    <location>
        <begin position="99"/>
        <end position="126"/>
    </location>
</feature>
<organism evidence="10">
    <name type="scientific">Treponema denticola H-22</name>
    <dbReference type="NCBI Taxonomy" id="999432"/>
    <lineage>
        <taxon>Bacteria</taxon>
        <taxon>Pseudomonadati</taxon>
        <taxon>Spirochaetota</taxon>
        <taxon>Spirochaetia</taxon>
        <taxon>Spirochaetales</taxon>
        <taxon>Treponemataceae</taxon>
        <taxon>Treponema</taxon>
    </lineage>
</organism>
<keyword evidence="6" id="KW-0653">Protein transport</keyword>
<comment type="similarity">
    <text evidence="2">Belongs to the FliH family.</text>
</comment>
<dbReference type="GO" id="GO:0005829">
    <property type="term" value="C:cytosol"/>
    <property type="evidence" value="ECO:0007669"/>
    <property type="project" value="TreeGrafter"/>
</dbReference>
<evidence type="ECO:0000256" key="1">
    <source>
        <dbReference type="ARBA" id="ARBA00003041"/>
    </source>
</evidence>
<comment type="caution">
    <text evidence="10">The sequence shown here is derived from an EMBL/GenBank/DDBJ whole genome shotgun (WGS) entry which is preliminary data.</text>
</comment>